<evidence type="ECO:0000256" key="9">
    <source>
        <dbReference type="PROSITE-ProRule" id="PRU00283"/>
    </source>
</evidence>
<dbReference type="HOGENOM" id="CLU_278789_0_0_1"/>
<dbReference type="PANTHER" id="PTHR47969:SF21">
    <property type="entry name" value="KINESIN-LIKE PROTEIN"/>
    <property type="match status" value="1"/>
</dbReference>
<evidence type="ECO:0000259" key="12">
    <source>
        <dbReference type="PROSITE" id="PS50067"/>
    </source>
</evidence>
<dbReference type="PANTHER" id="PTHR47969">
    <property type="entry name" value="CHROMOSOME-ASSOCIATED KINESIN KIF4A-RELATED"/>
    <property type="match status" value="1"/>
</dbReference>
<reference evidence="13" key="2">
    <citation type="submission" date="2011-02" db="EMBL/GenBank/DDBJ databases">
        <authorList>
            <person name="MacLean D."/>
        </authorList>
    </citation>
    <scope>NUCLEOTIDE SEQUENCE</scope>
</reference>
<evidence type="ECO:0000256" key="8">
    <source>
        <dbReference type="ARBA" id="ARBA00023212"/>
    </source>
</evidence>
<evidence type="ECO:0000256" key="1">
    <source>
        <dbReference type="ARBA" id="ARBA00004245"/>
    </source>
</evidence>
<dbReference type="InterPro" id="IPR027417">
    <property type="entry name" value="P-loop_NTPase"/>
</dbReference>
<evidence type="ECO:0000313" key="13">
    <source>
        <dbReference type="EMBL" id="CCA24679.1"/>
    </source>
</evidence>
<dbReference type="PROSITE" id="PS00411">
    <property type="entry name" value="KINESIN_MOTOR_1"/>
    <property type="match status" value="1"/>
</dbReference>
<organism evidence="13">
    <name type="scientific">Albugo laibachii Nc14</name>
    <dbReference type="NCBI Taxonomy" id="890382"/>
    <lineage>
        <taxon>Eukaryota</taxon>
        <taxon>Sar</taxon>
        <taxon>Stramenopiles</taxon>
        <taxon>Oomycota</taxon>
        <taxon>Peronosporomycetes</taxon>
        <taxon>Albuginales</taxon>
        <taxon>Albuginaceae</taxon>
        <taxon>Albugo</taxon>
    </lineage>
</organism>
<keyword evidence="4 9" id="KW-0547">Nucleotide-binding</keyword>
<dbReference type="GO" id="GO:0005524">
    <property type="term" value="F:ATP binding"/>
    <property type="evidence" value="ECO:0007669"/>
    <property type="project" value="UniProtKB-UniRule"/>
</dbReference>
<feature type="binding site" evidence="9">
    <location>
        <begin position="97"/>
        <end position="104"/>
    </location>
    <ligand>
        <name>ATP</name>
        <dbReference type="ChEBI" id="CHEBI:30616"/>
    </ligand>
</feature>
<evidence type="ECO:0000256" key="4">
    <source>
        <dbReference type="ARBA" id="ARBA00022741"/>
    </source>
</evidence>
<dbReference type="GO" id="GO:0003777">
    <property type="term" value="F:microtubule motor activity"/>
    <property type="evidence" value="ECO:0007669"/>
    <property type="project" value="InterPro"/>
</dbReference>
<feature type="coiled-coil region" evidence="10">
    <location>
        <begin position="430"/>
        <end position="565"/>
    </location>
</feature>
<keyword evidence="8" id="KW-0206">Cytoskeleton</keyword>
<name>F0WTI8_9STRA</name>
<dbReference type="PROSITE" id="PS50067">
    <property type="entry name" value="KINESIN_MOTOR_2"/>
    <property type="match status" value="1"/>
</dbReference>
<evidence type="ECO:0000256" key="5">
    <source>
        <dbReference type="ARBA" id="ARBA00022840"/>
    </source>
</evidence>
<keyword evidence="5 9" id="KW-0067">ATP-binding</keyword>
<comment type="similarity">
    <text evidence="9">Belongs to the TRAFAC class myosin-kinesin ATPase superfamily. Kinesin family.</text>
</comment>
<reference evidence="13" key="1">
    <citation type="journal article" date="2011" name="PLoS Biol.">
        <title>Gene gain and loss during evolution of obligate parasitism in the white rust pathogen of Arabidopsis thaliana.</title>
        <authorList>
            <person name="Kemen E."/>
            <person name="Gardiner A."/>
            <person name="Schultz-Larsen T."/>
            <person name="Kemen A.C."/>
            <person name="Balmuth A.L."/>
            <person name="Robert-Seilaniantz A."/>
            <person name="Bailey K."/>
            <person name="Holub E."/>
            <person name="Studholme D.J."/>
            <person name="Maclean D."/>
            <person name="Jones J.D."/>
        </authorList>
    </citation>
    <scope>NUCLEOTIDE SEQUENCE</scope>
</reference>
<evidence type="ECO:0000256" key="6">
    <source>
        <dbReference type="ARBA" id="ARBA00023054"/>
    </source>
</evidence>
<dbReference type="GO" id="GO:0005874">
    <property type="term" value="C:microtubule"/>
    <property type="evidence" value="ECO:0007669"/>
    <property type="project" value="UniProtKB-KW"/>
</dbReference>
<feature type="coiled-coil region" evidence="10">
    <location>
        <begin position="967"/>
        <end position="994"/>
    </location>
</feature>
<dbReference type="GO" id="GO:0007018">
    <property type="term" value="P:microtubule-based movement"/>
    <property type="evidence" value="ECO:0007669"/>
    <property type="project" value="InterPro"/>
</dbReference>
<keyword evidence="7 9" id="KW-0505">Motor protein</keyword>
<accession>F0WTI8</accession>
<dbReference type="SUPFAM" id="SSF52540">
    <property type="entry name" value="P-loop containing nucleoside triphosphate hydrolases"/>
    <property type="match status" value="1"/>
</dbReference>
<dbReference type="EMBL" id="FR824297">
    <property type="protein sequence ID" value="CCA24679.1"/>
    <property type="molecule type" value="Genomic_DNA"/>
</dbReference>
<dbReference type="FunFam" id="3.40.850.10:FF:000029">
    <property type="entry name" value="Kinesin-like protein KIF17"/>
    <property type="match status" value="1"/>
</dbReference>
<dbReference type="Pfam" id="PF00225">
    <property type="entry name" value="Kinesin"/>
    <property type="match status" value="1"/>
</dbReference>
<dbReference type="InterPro" id="IPR019821">
    <property type="entry name" value="Kinesin_motor_CS"/>
</dbReference>
<dbReference type="InterPro" id="IPR001752">
    <property type="entry name" value="Kinesin_motor_dom"/>
</dbReference>
<proteinExistence type="inferred from homology"/>
<dbReference type="Gene3D" id="3.40.850.10">
    <property type="entry name" value="Kinesin motor domain"/>
    <property type="match status" value="1"/>
</dbReference>
<evidence type="ECO:0000256" key="2">
    <source>
        <dbReference type="ARBA" id="ARBA00022490"/>
    </source>
</evidence>
<feature type="region of interest" description="Disordered" evidence="11">
    <location>
        <begin position="676"/>
        <end position="697"/>
    </location>
</feature>
<evidence type="ECO:0000256" key="11">
    <source>
        <dbReference type="SAM" id="MobiDB-lite"/>
    </source>
</evidence>
<evidence type="ECO:0000256" key="7">
    <source>
        <dbReference type="ARBA" id="ARBA00023175"/>
    </source>
</evidence>
<dbReference type="InterPro" id="IPR027640">
    <property type="entry name" value="Kinesin-like_fam"/>
</dbReference>
<keyword evidence="3" id="KW-0493">Microtubule</keyword>
<keyword evidence="2" id="KW-0963">Cytoplasm</keyword>
<feature type="compositionally biased region" description="Polar residues" evidence="11">
    <location>
        <begin position="685"/>
        <end position="697"/>
    </location>
</feature>
<evidence type="ECO:0000256" key="3">
    <source>
        <dbReference type="ARBA" id="ARBA00022701"/>
    </source>
</evidence>
<sequence>MSERTIPKKDECVRVMVRIRPPSSKEAQDGRQIVAIADFDRADITLRNPSGNESPKSFTYDAAFGSESTQQQVYDTAAIGIVEAVMEGYNGTIFAYGQTGAGKSHTMEGTIDQPGIIPNSFKHIFDKVAIAKNKRILVRASYLEIYNEEIRDLLSKDPKARLELKENVDAGVYVKSLTTQVVKDTAEIDYVMQMGKKNRSVGATLMNQTSSRSHSIFTIVVEILSENPSDGKDHVCVGKLNLVDLAGSERQSKTGATGDRLQEANKINLSLSALGNVISALVDGKSKHIPYRDSKLTRLLQDSLGGNTKTIMIANCGPADYNYEETLTTLRYASRAKNIKNKPKINEDPKDTMIREFQDEIEALKAKLHEMQTTIVVPEIREVEKIVEKVVIDRGRTQEEAHALVEKTRKEKEEVLRKAHDEMSLIAKDKAIAEKDKREVELRLQLEEEAARDMEKEQNALVAKLASLQEKLLVGGEMMTKAAQQEDELRHKRMELEDRKQQELRLARELAEQEESNLMREEKYQSLQEEADAKARKLRKVYAKVKDAISDMRQLEKAHHREREDLIGIVRQLTAQLKLKTLLVNAFIPPAELKTLESRARYVYEEDEYTLDRLELAGNSLRQAPTSARSEPTSLDAEFFAHDHVVVQEDVASMKNLFFVYVSDEDGYAPVALAPKEKPKKSAPHATSMQEESSQSLHMDERVLELLSDSTDVGILSHRSTDADSRFKSVCEQLQKTQAFAEHCILRMNAIKEQQQRSDLALIVKEDQMTELQSAWRLEKTEWKTDRKEMNATISNAQLRETQLMDTIARLRVDLARQSVLFHIQKHGRVVDDKAFDLGAERFHQKLQGLQEHHRLQLDINTDAMRRLNDRMDRVSLLYERQQMWMEDTRTHDLQTAEQLHKNRRFRAHASHQLSRMRGLIQSLREELHGVRQSLSHFGQQMTDRCTSYQPQLLSLAGLQAARKSHVAKLEHRTQQLEERLRNERQLVAHMDHELKRTIRSREREEIQLVAKLDEQKEFFNLTIALKNGLLAELHAKKLKFLALEKQLTTTKQAKAKAVRACWHLKQQMSAMQQAFLREMEKYAAQNKTSPPDGMRSQGWTACDWTEFAELISVFQEEVEHACTQPPLFEINS</sequence>
<dbReference type="AlphaFoldDB" id="F0WTI8"/>
<dbReference type="SMART" id="SM00129">
    <property type="entry name" value="KISc"/>
    <property type="match status" value="1"/>
</dbReference>
<evidence type="ECO:0000256" key="10">
    <source>
        <dbReference type="SAM" id="Coils"/>
    </source>
</evidence>
<gene>
    <name evidence="13" type="primary">AlNc14C252G9667</name>
    <name evidence="13" type="ORF">ALNC14_108230</name>
</gene>
<dbReference type="InterPro" id="IPR036961">
    <property type="entry name" value="Kinesin_motor_dom_sf"/>
</dbReference>
<feature type="domain" description="Kinesin motor" evidence="12">
    <location>
        <begin position="12"/>
        <end position="339"/>
    </location>
</feature>
<dbReference type="GO" id="GO:0008017">
    <property type="term" value="F:microtubule binding"/>
    <property type="evidence" value="ECO:0007669"/>
    <property type="project" value="InterPro"/>
</dbReference>
<keyword evidence="6 10" id="KW-0175">Coiled coil</keyword>
<protein>
    <submittedName>
        <fullName evidence="13">Kinesinlike protein putative</fullName>
    </submittedName>
</protein>
<comment type="subcellular location">
    <subcellularLocation>
        <location evidence="1">Cytoplasm</location>
        <location evidence="1">Cytoskeleton</location>
    </subcellularLocation>
</comment>
<dbReference type="PRINTS" id="PR00380">
    <property type="entry name" value="KINESINHEAVY"/>
</dbReference>